<keyword evidence="2" id="KW-0479">Metal-binding</keyword>
<sequence>MRTADRHRAGGTRTFTRFGAGALAVAVCAAAGVLAAGTPAWAHDRLLSSTPEDGTDLDTAPSEIVLTFSGSVLDIGAAVAVLDGDSRQVADGAVAIDGPEVARRLPEDLPDGGYAVRWRVVSSDGHPISGSFTFTAGDAAAVPPALAPASAEPADDASEPAVAARPPVPDGTPGVPRTLLPASAGAGAGLAVYLIATALTARRSRPKPPPP</sequence>
<reference evidence="8" key="1">
    <citation type="journal article" date="2019" name="Int. J. Syst. Evol. Microbiol.">
        <title>The Global Catalogue of Microorganisms (GCM) 10K type strain sequencing project: providing services to taxonomists for standard genome sequencing and annotation.</title>
        <authorList>
            <consortium name="The Broad Institute Genomics Platform"/>
            <consortium name="The Broad Institute Genome Sequencing Center for Infectious Disease"/>
            <person name="Wu L."/>
            <person name="Ma J."/>
        </authorList>
    </citation>
    <scope>NUCLEOTIDE SEQUENCE [LARGE SCALE GENOMIC DNA]</scope>
    <source>
        <strain evidence="8">XZYJ18</strain>
    </source>
</reference>
<dbReference type="SUPFAM" id="SSF81296">
    <property type="entry name" value="E set domains"/>
    <property type="match status" value="1"/>
</dbReference>
<name>A0ABV9E4D6_9ACTN</name>
<evidence type="ECO:0000256" key="5">
    <source>
        <dbReference type="SAM" id="MobiDB-lite"/>
    </source>
</evidence>
<proteinExistence type="predicted"/>
<dbReference type="Gene3D" id="2.60.40.1220">
    <property type="match status" value="1"/>
</dbReference>
<comment type="caution">
    <text evidence="7">The sequence shown here is derived from an EMBL/GenBank/DDBJ whole genome shotgun (WGS) entry which is preliminary data.</text>
</comment>
<feature type="domain" description="CopC" evidence="6">
    <location>
        <begin position="43"/>
        <end position="135"/>
    </location>
</feature>
<evidence type="ECO:0000256" key="1">
    <source>
        <dbReference type="ARBA" id="ARBA00004196"/>
    </source>
</evidence>
<dbReference type="RefSeq" id="WP_378578938.1">
    <property type="nucleotide sequence ID" value="NZ_JBHSFQ010000033.1"/>
</dbReference>
<accession>A0ABV9E4D6</accession>
<organism evidence="7 8">
    <name type="scientific">Nocardiopsis mangrovi</name>
    <dbReference type="NCBI Taxonomy" id="1179818"/>
    <lineage>
        <taxon>Bacteria</taxon>
        <taxon>Bacillati</taxon>
        <taxon>Actinomycetota</taxon>
        <taxon>Actinomycetes</taxon>
        <taxon>Streptosporangiales</taxon>
        <taxon>Nocardiopsidaceae</taxon>
        <taxon>Nocardiopsis</taxon>
    </lineage>
</organism>
<evidence type="ECO:0000313" key="7">
    <source>
        <dbReference type="EMBL" id="MFC4565191.1"/>
    </source>
</evidence>
<evidence type="ECO:0000256" key="4">
    <source>
        <dbReference type="ARBA" id="ARBA00023008"/>
    </source>
</evidence>
<keyword evidence="8" id="KW-1185">Reference proteome</keyword>
<evidence type="ECO:0000259" key="6">
    <source>
        <dbReference type="Pfam" id="PF04234"/>
    </source>
</evidence>
<evidence type="ECO:0000256" key="3">
    <source>
        <dbReference type="ARBA" id="ARBA00022729"/>
    </source>
</evidence>
<dbReference type="Proteomes" id="UP001595923">
    <property type="component" value="Unassembled WGS sequence"/>
</dbReference>
<dbReference type="Pfam" id="PF04234">
    <property type="entry name" value="CopC"/>
    <property type="match status" value="1"/>
</dbReference>
<keyword evidence="4" id="KW-0186">Copper</keyword>
<dbReference type="EMBL" id="JBHSFQ010000033">
    <property type="protein sequence ID" value="MFC4565191.1"/>
    <property type="molecule type" value="Genomic_DNA"/>
</dbReference>
<dbReference type="InterPro" id="IPR014755">
    <property type="entry name" value="Cu-Rt/internalin_Ig-like"/>
</dbReference>
<dbReference type="InterPro" id="IPR007348">
    <property type="entry name" value="CopC_dom"/>
</dbReference>
<gene>
    <name evidence="7" type="ORF">ACFO4E_25320</name>
</gene>
<dbReference type="PANTHER" id="PTHR34820:SF4">
    <property type="entry name" value="INNER MEMBRANE PROTEIN YEBZ"/>
    <property type="match status" value="1"/>
</dbReference>
<dbReference type="PANTHER" id="PTHR34820">
    <property type="entry name" value="INNER MEMBRANE PROTEIN YEBZ"/>
    <property type="match status" value="1"/>
</dbReference>
<keyword evidence="3" id="KW-0732">Signal</keyword>
<comment type="subcellular location">
    <subcellularLocation>
        <location evidence="1">Cell envelope</location>
    </subcellularLocation>
</comment>
<dbReference type="InterPro" id="IPR014756">
    <property type="entry name" value="Ig_E-set"/>
</dbReference>
<evidence type="ECO:0000313" key="8">
    <source>
        <dbReference type="Proteomes" id="UP001595923"/>
    </source>
</evidence>
<evidence type="ECO:0000256" key="2">
    <source>
        <dbReference type="ARBA" id="ARBA00022723"/>
    </source>
</evidence>
<feature type="region of interest" description="Disordered" evidence="5">
    <location>
        <begin position="145"/>
        <end position="172"/>
    </location>
</feature>
<protein>
    <submittedName>
        <fullName evidence="7">Copper resistance protein CopC</fullName>
    </submittedName>
</protein>
<dbReference type="InterPro" id="IPR032694">
    <property type="entry name" value="CopC/D"/>
</dbReference>